<keyword evidence="3" id="KW-1185">Reference proteome</keyword>
<evidence type="ECO:0000313" key="2">
    <source>
        <dbReference type="EMBL" id="KAF2164603.1"/>
    </source>
</evidence>
<dbReference type="AlphaFoldDB" id="A0A6A6CCZ0"/>
<accession>A0A6A6CCZ0</accession>
<name>A0A6A6CCZ0_ZASCE</name>
<feature type="region of interest" description="Disordered" evidence="1">
    <location>
        <begin position="1"/>
        <end position="68"/>
    </location>
</feature>
<feature type="compositionally biased region" description="Basic and acidic residues" evidence="1">
    <location>
        <begin position="39"/>
        <end position="53"/>
    </location>
</feature>
<protein>
    <submittedName>
        <fullName evidence="2">Uncharacterized protein</fullName>
    </submittedName>
</protein>
<dbReference type="EMBL" id="ML993603">
    <property type="protein sequence ID" value="KAF2164603.1"/>
    <property type="molecule type" value="Genomic_DNA"/>
</dbReference>
<organism evidence="2 3">
    <name type="scientific">Zasmidium cellare ATCC 36951</name>
    <dbReference type="NCBI Taxonomy" id="1080233"/>
    <lineage>
        <taxon>Eukaryota</taxon>
        <taxon>Fungi</taxon>
        <taxon>Dikarya</taxon>
        <taxon>Ascomycota</taxon>
        <taxon>Pezizomycotina</taxon>
        <taxon>Dothideomycetes</taxon>
        <taxon>Dothideomycetidae</taxon>
        <taxon>Mycosphaerellales</taxon>
        <taxon>Mycosphaerellaceae</taxon>
        <taxon>Zasmidium</taxon>
    </lineage>
</organism>
<proteinExistence type="predicted"/>
<sequence>MQAAHHALAQPLRASTEKASKTAHPTSRNHSLTVTASPSRREPDQENNTKKNDQQGTHNGILSKAITPSALEELQASTRLLHDELRKHNIPMPNAASVLEKSSKKHLQTALTESKLLRMRHGVQELLRVAREDGGEDGEVLGAYCERNGEELRRVLEGG</sequence>
<dbReference type="Proteomes" id="UP000799537">
    <property type="component" value="Unassembled WGS sequence"/>
</dbReference>
<evidence type="ECO:0000256" key="1">
    <source>
        <dbReference type="SAM" id="MobiDB-lite"/>
    </source>
</evidence>
<evidence type="ECO:0000313" key="3">
    <source>
        <dbReference type="Proteomes" id="UP000799537"/>
    </source>
</evidence>
<feature type="compositionally biased region" description="Polar residues" evidence="1">
    <location>
        <begin position="23"/>
        <end position="38"/>
    </location>
</feature>
<reference evidence="2" key="1">
    <citation type="journal article" date="2020" name="Stud. Mycol.">
        <title>101 Dothideomycetes genomes: a test case for predicting lifestyles and emergence of pathogens.</title>
        <authorList>
            <person name="Haridas S."/>
            <person name="Albert R."/>
            <person name="Binder M."/>
            <person name="Bloem J."/>
            <person name="Labutti K."/>
            <person name="Salamov A."/>
            <person name="Andreopoulos B."/>
            <person name="Baker S."/>
            <person name="Barry K."/>
            <person name="Bills G."/>
            <person name="Bluhm B."/>
            <person name="Cannon C."/>
            <person name="Castanera R."/>
            <person name="Culley D."/>
            <person name="Daum C."/>
            <person name="Ezra D."/>
            <person name="Gonzalez J."/>
            <person name="Henrissat B."/>
            <person name="Kuo A."/>
            <person name="Liang C."/>
            <person name="Lipzen A."/>
            <person name="Lutzoni F."/>
            <person name="Magnuson J."/>
            <person name="Mondo S."/>
            <person name="Nolan M."/>
            <person name="Ohm R."/>
            <person name="Pangilinan J."/>
            <person name="Park H.-J."/>
            <person name="Ramirez L."/>
            <person name="Alfaro M."/>
            <person name="Sun H."/>
            <person name="Tritt A."/>
            <person name="Yoshinaga Y."/>
            <person name="Zwiers L.-H."/>
            <person name="Turgeon B."/>
            <person name="Goodwin S."/>
            <person name="Spatafora J."/>
            <person name="Crous P."/>
            <person name="Grigoriev I."/>
        </authorList>
    </citation>
    <scope>NUCLEOTIDE SEQUENCE</scope>
    <source>
        <strain evidence="2">ATCC 36951</strain>
    </source>
</reference>
<dbReference type="GeneID" id="54560763"/>
<dbReference type="RefSeq" id="XP_033665492.1">
    <property type="nucleotide sequence ID" value="XM_033807491.1"/>
</dbReference>
<gene>
    <name evidence="2" type="ORF">M409DRAFT_24999</name>
</gene>